<feature type="region of interest" description="Disordered" evidence="1">
    <location>
        <begin position="1086"/>
        <end position="1112"/>
    </location>
</feature>
<feature type="compositionally biased region" description="Basic and acidic residues" evidence="1">
    <location>
        <begin position="121"/>
        <end position="139"/>
    </location>
</feature>
<dbReference type="Proteomes" id="UP001465976">
    <property type="component" value="Unassembled WGS sequence"/>
</dbReference>
<feature type="compositionally biased region" description="Acidic residues" evidence="1">
    <location>
        <begin position="908"/>
        <end position="929"/>
    </location>
</feature>
<evidence type="ECO:0000313" key="3">
    <source>
        <dbReference type="EMBL" id="KAL0565660.1"/>
    </source>
</evidence>
<comment type="caution">
    <text evidence="3">The sequence shown here is derived from an EMBL/GenBank/DDBJ whole genome shotgun (WGS) entry which is preliminary data.</text>
</comment>
<keyword evidence="4" id="KW-1185">Reference proteome</keyword>
<feature type="compositionally biased region" description="Acidic residues" evidence="1">
    <location>
        <begin position="1097"/>
        <end position="1112"/>
    </location>
</feature>
<dbReference type="EMBL" id="JBAHYK010002176">
    <property type="protein sequence ID" value="KAL0565660.1"/>
    <property type="molecule type" value="Genomic_DNA"/>
</dbReference>
<protein>
    <recommendedName>
        <fullName evidence="2">CxC2-like cysteine cluster KDZ transposase-associated domain-containing protein</fullName>
    </recommendedName>
</protein>
<gene>
    <name evidence="3" type="ORF">V5O48_016361</name>
</gene>
<feature type="compositionally biased region" description="Basic and acidic residues" evidence="1">
    <location>
        <begin position="1086"/>
        <end position="1096"/>
    </location>
</feature>
<dbReference type="PANTHER" id="PTHR33104">
    <property type="entry name" value="SI:DKEY-29D5.2"/>
    <property type="match status" value="1"/>
</dbReference>
<dbReference type="PANTHER" id="PTHR33104:SF2">
    <property type="entry name" value="CXC3 LIKE CYSTEINE CLUSTER DOMAIN-CONTAINING PROTEIN"/>
    <property type="match status" value="1"/>
</dbReference>
<feature type="region of interest" description="Disordered" evidence="1">
    <location>
        <begin position="121"/>
        <end position="150"/>
    </location>
</feature>
<dbReference type="Pfam" id="PF18803">
    <property type="entry name" value="CxC2"/>
    <property type="match status" value="1"/>
</dbReference>
<name>A0ABR3ERZ8_9AGAR</name>
<dbReference type="InterPro" id="IPR041457">
    <property type="entry name" value="CxC2_KDZ-assoc"/>
</dbReference>
<proteinExistence type="predicted"/>
<dbReference type="InterPro" id="IPR040521">
    <property type="entry name" value="KDZ"/>
</dbReference>
<dbReference type="Pfam" id="PF18758">
    <property type="entry name" value="KDZ"/>
    <property type="match status" value="1"/>
</dbReference>
<feature type="region of interest" description="Disordered" evidence="1">
    <location>
        <begin position="20"/>
        <end position="50"/>
    </location>
</feature>
<evidence type="ECO:0000259" key="2">
    <source>
        <dbReference type="Pfam" id="PF18803"/>
    </source>
</evidence>
<organism evidence="3 4">
    <name type="scientific">Marasmius crinis-equi</name>
    <dbReference type="NCBI Taxonomy" id="585013"/>
    <lineage>
        <taxon>Eukaryota</taxon>
        <taxon>Fungi</taxon>
        <taxon>Dikarya</taxon>
        <taxon>Basidiomycota</taxon>
        <taxon>Agaricomycotina</taxon>
        <taxon>Agaricomycetes</taxon>
        <taxon>Agaricomycetidae</taxon>
        <taxon>Agaricales</taxon>
        <taxon>Marasmiineae</taxon>
        <taxon>Marasmiaceae</taxon>
        <taxon>Marasmius</taxon>
    </lineage>
</organism>
<evidence type="ECO:0000256" key="1">
    <source>
        <dbReference type="SAM" id="MobiDB-lite"/>
    </source>
</evidence>
<accession>A0ABR3ERZ8</accession>
<evidence type="ECO:0000313" key="4">
    <source>
        <dbReference type="Proteomes" id="UP001465976"/>
    </source>
</evidence>
<feature type="domain" description="CxC2-like cysteine cluster KDZ transposase-associated" evidence="2">
    <location>
        <begin position="197"/>
        <end position="304"/>
    </location>
</feature>
<reference evidence="3 4" key="1">
    <citation type="submission" date="2024-02" db="EMBL/GenBank/DDBJ databases">
        <title>A draft genome for the cacao thread blight pathogen Marasmius crinis-equi.</title>
        <authorList>
            <person name="Cohen S.P."/>
            <person name="Baruah I.K."/>
            <person name="Amoako-Attah I."/>
            <person name="Bukari Y."/>
            <person name="Meinhardt L.W."/>
            <person name="Bailey B.A."/>
        </authorList>
    </citation>
    <scope>NUCLEOTIDE SEQUENCE [LARGE SCALE GENOMIC DNA]</scope>
    <source>
        <strain evidence="3 4">GH-76</strain>
    </source>
</reference>
<sequence>MAESGEVVARKITGERAIDVPVNGLSSPKGGYPEAKPEPSGKIFGKQKRSVVSRHPNIQWKEKFRGKFLEELLHTKGRADTYWQRNCSDCKEEAKEEEKRAAAALAEDKVIALRAESRKSSLEREKKETLSEELGKNEDAECAPSRKGRVDRTPRYRCKDCFMGDMVCKKCCARRHWDNPFHRVEKWNGQMFEQKALADIGVTIMLNHFSGYCPKPRPSYQHLLVFHTNGIHRVNILFCDCEKRTDEWRQLMRRGLYPRNLRTGRISTVATFQYLDSLHMHTLTTKGSIYDFYRALEKITNNTGLALPKSRSGRGQAEEEWSDDKEEEEGALALRCPSCPHPGINLPADWKQRAKGAMSLVLCMDANFRLKEQLVSSHSRDPALSDGLGYFVKRGLYEEWLEKNAKVSDKEDEISNCVPFAAMEKQNSKFSKGLRYTGIAAVVCGRTDFVLKLVNLNKGERYSCMDYLLAKALQRFLSLFWLLLCYDIACQWFQKLDKRERAWPELLRLWPGLKMTPGIGKMHEPGHKQKKHKEFSLNLILGAGRTDGESNERVWGPHNGLGNATKTSGPGARQDLLEAQFDFWNWLKYITMATQLYQRWRSAVDDKAKLDLAHDGLTKGLPQELVSEWRDMLKKWEEKPFPKAKEDDDEEDNPFRVKEEFLSQAKALKELEEEDEAQAGKGKISFHRMSALGFVVASLDLQEAQHKLKQMIDEQKREPTICQSNKTRDQRRAIKRCIQALAELRAIYMPSLAQYKVDKKLEDGGEDMVAEEMKVWLPSDIPPDDVSRVCMVEAREAEKKLQFARANDALDGLRHTLRVKSCMVVFKNTHVRGQRDSGRAQGEINNITSRVNRFAGQYRRARTAYYGLTSEGDEELGVLPVLASSDIRSLQDPERKKRGPGRKGMREDDLEVEVEVEDDKEGMEREEELQLVPPDLSDWSTRKCHGGTGETQKVNSWIWEYNGGRRKMLLEDGADDDNELLRTEWCKSQARVNRVDEELLLLKEEMRRTVAYMAWARDRWKEYVRAAEKQMKVAVELAEGRRAYAMQQSCLQDCLRAACEGLYMKMTGNSALCAEGDDWDEAAVVKEEEEERRLVEEGDDVDDEADDADDYV</sequence>
<feature type="region of interest" description="Disordered" evidence="1">
    <location>
        <begin position="890"/>
        <end position="929"/>
    </location>
</feature>